<proteinExistence type="predicted"/>
<dbReference type="Gene3D" id="3.90.79.10">
    <property type="entry name" value="Nucleoside Triphosphate Pyrophosphohydrolase"/>
    <property type="match status" value="1"/>
</dbReference>
<dbReference type="SUPFAM" id="SSF56281">
    <property type="entry name" value="Metallo-hydrolase/oxidoreductase"/>
    <property type="match status" value="1"/>
</dbReference>
<dbReference type="PANTHER" id="PTHR23131">
    <property type="entry name" value="ENDORIBONUCLEASE LACTB2"/>
    <property type="match status" value="1"/>
</dbReference>
<dbReference type="InterPro" id="IPR036388">
    <property type="entry name" value="WH-like_DNA-bd_sf"/>
</dbReference>
<evidence type="ECO:0000313" key="2">
    <source>
        <dbReference type="EMBL" id="BDG03369.1"/>
    </source>
</evidence>
<dbReference type="RefSeq" id="WP_248361320.1">
    <property type="nucleotide sequence ID" value="NZ_AP025591.1"/>
</dbReference>
<dbReference type="Gene3D" id="1.10.10.10">
    <property type="entry name" value="Winged helix-like DNA-binding domain superfamily/Winged helix DNA-binding domain"/>
    <property type="match status" value="1"/>
</dbReference>
<dbReference type="SMART" id="SM00849">
    <property type="entry name" value="Lactamase_B"/>
    <property type="match status" value="1"/>
</dbReference>
<dbReference type="Pfam" id="PF00293">
    <property type="entry name" value="NUDIX"/>
    <property type="match status" value="1"/>
</dbReference>
<dbReference type="InterPro" id="IPR036866">
    <property type="entry name" value="RibonucZ/Hydroxyglut_hydro"/>
</dbReference>
<dbReference type="Proteomes" id="UP001162891">
    <property type="component" value="Chromosome"/>
</dbReference>
<dbReference type="Pfam" id="PF00753">
    <property type="entry name" value="Lactamase_B"/>
    <property type="match status" value="1"/>
</dbReference>
<organism evidence="2 3">
    <name type="scientific">Anaeromyxobacter oryzae</name>
    <dbReference type="NCBI Taxonomy" id="2918170"/>
    <lineage>
        <taxon>Bacteria</taxon>
        <taxon>Pseudomonadati</taxon>
        <taxon>Myxococcota</taxon>
        <taxon>Myxococcia</taxon>
        <taxon>Myxococcales</taxon>
        <taxon>Cystobacterineae</taxon>
        <taxon>Anaeromyxobacteraceae</taxon>
        <taxon>Anaeromyxobacter</taxon>
    </lineage>
</organism>
<dbReference type="EMBL" id="AP025591">
    <property type="protein sequence ID" value="BDG03369.1"/>
    <property type="molecule type" value="Genomic_DNA"/>
</dbReference>
<dbReference type="InterPro" id="IPR001279">
    <property type="entry name" value="Metallo-B-lactamas"/>
</dbReference>
<gene>
    <name evidence="2" type="ORF">AMOR_23650</name>
</gene>
<dbReference type="Gene3D" id="3.60.15.10">
    <property type="entry name" value="Ribonuclease Z/Hydroxyacylglutathione hydrolase-like"/>
    <property type="match status" value="1"/>
</dbReference>
<dbReference type="PROSITE" id="PS51462">
    <property type="entry name" value="NUDIX"/>
    <property type="match status" value="1"/>
</dbReference>
<dbReference type="SUPFAM" id="SSF55811">
    <property type="entry name" value="Nudix"/>
    <property type="match status" value="1"/>
</dbReference>
<reference evidence="3" key="1">
    <citation type="journal article" date="2022" name="Int. J. Syst. Evol. Microbiol.">
        <title>Anaeromyxobacter oryzae sp. nov., Anaeromyxobacter diazotrophicus sp. nov. and Anaeromyxobacter paludicola sp. nov., isolated from paddy soils.</title>
        <authorList>
            <person name="Itoh H."/>
            <person name="Xu Z."/>
            <person name="Mise K."/>
            <person name="Masuda Y."/>
            <person name="Ushijima N."/>
            <person name="Hayakawa C."/>
            <person name="Shiratori Y."/>
            <person name="Senoo K."/>
        </authorList>
    </citation>
    <scope>NUCLEOTIDE SEQUENCE [LARGE SCALE GENOMIC DNA]</scope>
    <source>
        <strain evidence="3">Red232</strain>
    </source>
</reference>
<accession>A0ABN6MQW2</accession>
<dbReference type="Pfam" id="PF17778">
    <property type="entry name" value="WHD_BLACT"/>
    <property type="match status" value="1"/>
</dbReference>
<dbReference type="InterPro" id="IPR015797">
    <property type="entry name" value="NUDIX_hydrolase-like_dom_sf"/>
</dbReference>
<dbReference type="InterPro" id="IPR050662">
    <property type="entry name" value="Sec-metab_biosynth-thioest"/>
</dbReference>
<dbReference type="InterPro" id="IPR000086">
    <property type="entry name" value="NUDIX_hydrolase_dom"/>
</dbReference>
<evidence type="ECO:0000313" key="3">
    <source>
        <dbReference type="Proteomes" id="UP001162891"/>
    </source>
</evidence>
<evidence type="ECO:0000259" key="1">
    <source>
        <dbReference type="PROSITE" id="PS51462"/>
    </source>
</evidence>
<keyword evidence="3" id="KW-1185">Reference proteome</keyword>
<dbReference type="CDD" id="cd18870">
    <property type="entry name" value="NUDIX_AcylCoAdiphos_Nudt19"/>
    <property type="match status" value="1"/>
</dbReference>
<name>A0ABN6MQW2_9BACT</name>
<sequence>MSHLFQGPLPPAPPPSEPVVATAVILHREGPRGREVVLVRRGKDLRFAGGWHAFPGGRLDPEDLALPVGGAVGPDAALVACAMRELFEETGVLLARGRERVGLAERIAARRALLDGALSFGAFLVAHGLALDARDLVPAGRWITPEHLPLRYDARLFLAALPGSEVAEIWPGELADGSLRPAADALAAWARGEMLLHPPNLNALRTLARQGPIDLAALRDPPHRDGFVAHRIEFQEGFFLAALRTPTLPPATHTNCWLVPDQGGLAVVDPGAPDPREQALLFAVVDGLAAEGRPPTAIWLTHTHPDHTGAVAALAARHRLPVRAHPRAAPRLPGVELAPLREGERLGGRFRVLETPGHAPEHLAFLDEDTGALLCGDLVSTLSTIVIDPPEGDMAEYERQLARVAALGPRTLYPAHGPPVPDAPGRLAAYRAHRREREALVLAALADPAPLAEITARAYADTPPVAHPIAARSCLAVLLKLQAEGRARLDGELWRAN</sequence>
<feature type="domain" description="Nudix hydrolase" evidence="1">
    <location>
        <begin position="17"/>
        <end position="165"/>
    </location>
</feature>
<dbReference type="PANTHER" id="PTHR23131:SF0">
    <property type="entry name" value="ENDORIBONUCLEASE LACTB2"/>
    <property type="match status" value="1"/>
</dbReference>
<dbReference type="InterPro" id="IPR041516">
    <property type="entry name" value="LACTB2_WH"/>
</dbReference>
<protein>
    <recommendedName>
        <fullName evidence="1">Nudix hydrolase domain-containing protein</fullName>
    </recommendedName>
</protein>